<evidence type="ECO:0000256" key="2">
    <source>
        <dbReference type="ARBA" id="ARBA00022692"/>
    </source>
</evidence>
<dbReference type="EMBL" id="BJYT01000006">
    <property type="protein sequence ID" value="GEO09393.1"/>
    <property type="molecule type" value="Genomic_DNA"/>
</dbReference>
<dbReference type="AlphaFoldDB" id="A0A512BBP0"/>
<sequence length="263" mass="31790">MFSAETWYGLLTIITLRYFLIAGVAYLIWYKLKRDKIAYKKIQQRFPDNEDYKREIFYPLVTIVIFALVPAAMLLTPFRQYTQYYQHIDQHSMWWFWLAFPVMFIVHDTYFYWMHRTMHHPKLFKLFHVLHHKSTNPSPWAAFSFQPSEAFFEAGIFVLLIMIMPLHLIHLFVFFLVMMVYNVYGHLGWELYPAGFTKHPVGKWINTSVNHNQHHQYFKGNYSLYFLFWDRLMGTLRSDYDSHFEKVKARKPAKQIVESSIAE</sequence>
<dbReference type="RefSeq" id="WP_147203516.1">
    <property type="nucleotide sequence ID" value="NZ_BJYT01000006.1"/>
</dbReference>
<organism evidence="7 8">
    <name type="scientific">Segetibacter aerophilus</name>
    <dbReference type="NCBI Taxonomy" id="670293"/>
    <lineage>
        <taxon>Bacteria</taxon>
        <taxon>Pseudomonadati</taxon>
        <taxon>Bacteroidota</taxon>
        <taxon>Chitinophagia</taxon>
        <taxon>Chitinophagales</taxon>
        <taxon>Chitinophagaceae</taxon>
        <taxon>Segetibacter</taxon>
    </lineage>
</organism>
<evidence type="ECO:0000256" key="5">
    <source>
        <dbReference type="SAM" id="Phobius"/>
    </source>
</evidence>
<dbReference type="GO" id="GO:0008610">
    <property type="term" value="P:lipid biosynthetic process"/>
    <property type="evidence" value="ECO:0007669"/>
    <property type="project" value="InterPro"/>
</dbReference>
<evidence type="ECO:0000256" key="4">
    <source>
        <dbReference type="ARBA" id="ARBA00023136"/>
    </source>
</evidence>
<feature type="transmembrane region" description="Helical" evidence="5">
    <location>
        <begin position="94"/>
        <end position="113"/>
    </location>
</feature>
<keyword evidence="2 5" id="KW-0812">Transmembrane</keyword>
<proteinExistence type="predicted"/>
<keyword evidence="4 5" id="KW-0472">Membrane</keyword>
<comment type="caution">
    <text evidence="7">The sequence shown here is derived from an EMBL/GenBank/DDBJ whole genome shotgun (WGS) entry which is preliminary data.</text>
</comment>
<evidence type="ECO:0000259" key="6">
    <source>
        <dbReference type="Pfam" id="PF04116"/>
    </source>
</evidence>
<accession>A0A512BBP0</accession>
<dbReference type="OrthoDB" id="9770329at2"/>
<dbReference type="GO" id="GO:0005506">
    <property type="term" value="F:iron ion binding"/>
    <property type="evidence" value="ECO:0007669"/>
    <property type="project" value="InterPro"/>
</dbReference>
<dbReference type="GO" id="GO:0016020">
    <property type="term" value="C:membrane"/>
    <property type="evidence" value="ECO:0007669"/>
    <property type="project" value="UniProtKB-SubCell"/>
</dbReference>
<dbReference type="InterPro" id="IPR006694">
    <property type="entry name" value="Fatty_acid_hydroxylase"/>
</dbReference>
<dbReference type="Pfam" id="PF04116">
    <property type="entry name" value="FA_hydroxylase"/>
    <property type="match status" value="1"/>
</dbReference>
<evidence type="ECO:0000256" key="3">
    <source>
        <dbReference type="ARBA" id="ARBA00022989"/>
    </source>
</evidence>
<feature type="transmembrane region" description="Helical" evidence="5">
    <location>
        <begin position="156"/>
        <end position="181"/>
    </location>
</feature>
<protein>
    <submittedName>
        <fullName evidence="7">Sterol desaturase</fullName>
    </submittedName>
</protein>
<reference evidence="7 8" key="1">
    <citation type="submission" date="2019-07" db="EMBL/GenBank/DDBJ databases">
        <title>Whole genome shotgun sequence of Segetibacter aerophilus NBRC 106135.</title>
        <authorList>
            <person name="Hosoyama A."/>
            <person name="Uohara A."/>
            <person name="Ohji S."/>
            <person name="Ichikawa N."/>
        </authorList>
    </citation>
    <scope>NUCLEOTIDE SEQUENCE [LARGE SCALE GENOMIC DNA]</scope>
    <source>
        <strain evidence="7 8">NBRC 106135</strain>
    </source>
</reference>
<dbReference type="GO" id="GO:0016491">
    <property type="term" value="F:oxidoreductase activity"/>
    <property type="evidence" value="ECO:0007669"/>
    <property type="project" value="InterPro"/>
</dbReference>
<evidence type="ECO:0000256" key="1">
    <source>
        <dbReference type="ARBA" id="ARBA00004370"/>
    </source>
</evidence>
<evidence type="ECO:0000313" key="7">
    <source>
        <dbReference type="EMBL" id="GEO09393.1"/>
    </source>
</evidence>
<dbReference type="PANTHER" id="PTHR11863">
    <property type="entry name" value="STEROL DESATURASE"/>
    <property type="match status" value="1"/>
</dbReference>
<evidence type="ECO:0000313" key="8">
    <source>
        <dbReference type="Proteomes" id="UP000321513"/>
    </source>
</evidence>
<name>A0A512BBP0_9BACT</name>
<keyword evidence="8" id="KW-1185">Reference proteome</keyword>
<comment type="subcellular location">
    <subcellularLocation>
        <location evidence="1">Membrane</location>
    </subcellularLocation>
</comment>
<gene>
    <name evidence="7" type="ORF">SAE01_18890</name>
</gene>
<dbReference type="Proteomes" id="UP000321513">
    <property type="component" value="Unassembled WGS sequence"/>
</dbReference>
<feature type="transmembrane region" description="Helical" evidence="5">
    <location>
        <begin position="6"/>
        <end position="30"/>
    </location>
</feature>
<feature type="domain" description="Fatty acid hydroxylase" evidence="6">
    <location>
        <begin position="101"/>
        <end position="235"/>
    </location>
</feature>
<feature type="transmembrane region" description="Helical" evidence="5">
    <location>
        <begin position="56"/>
        <end position="74"/>
    </location>
</feature>
<dbReference type="InterPro" id="IPR050307">
    <property type="entry name" value="Sterol_Desaturase_Related"/>
</dbReference>
<keyword evidence="3 5" id="KW-1133">Transmembrane helix</keyword>